<dbReference type="Pfam" id="PF20737">
    <property type="entry name" value="Glyco_hydro127C"/>
    <property type="match status" value="1"/>
</dbReference>
<evidence type="ECO:0000259" key="1">
    <source>
        <dbReference type="Pfam" id="PF07944"/>
    </source>
</evidence>
<dbReference type="AlphaFoldDB" id="A0A810NDK7"/>
<dbReference type="PANTHER" id="PTHR43465:SF2">
    <property type="entry name" value="DUF1680 DOMAIN PROTEIN (AFU_ORTHOLOGUE AFUA_1G08910)"/>
    <property type="match status" value="1"/>
</dbReference>
<dbReference type="Proteomes" id="UP000680866">
    <property type="component" value="Chromosome"/>
</dbReference>
<gene>
    <name evidence="4" type="ORF">Prubr_71600</name>
</gene>
<dbReference type="InterPro" id="IPR049046">
    <property type="entry name" value="Beta-AFase-like_GH127_middle"/>
</dbReference>
<evidence type="ECO:0000259" key="2">
    <source>
        <dbReference type="Pfam" id="PF20736"/>
    </source>
</evidence>
<evidence type="ECO:0008006" key="6">
    <source>
        <dbReference type="Google" id="ProtNLM"/>
    </source>
</evidence>
<dbReference type="InterPro" id="IPR049049">
    <property type="entry name" value="Beta-AFase-like_GH127_C"/>
</dbReference>
<sequence>MDRLGWTGNFTADGTGSVDRRGRQFSDSEVYKLIEAMAWELGRRPDPTLATELDELTEAVAAAQSPDGYVNTAFGRPGQPGRYTDLASGHELYCTGHLLQAAVARARTGDGGRLLDVARRAADHVCDTFGPDGTPGLCGHPEIETALVELARLTGQRRYLDQAALFVARRGHRSLPPHAFGWSYYSDDIPVRAADVLRGHAVRALYLASGAVDVAVETGDDELLAAVAAQFDRTLARRTYLTGGMGSRHTDEAFGDDFVLPADRAYSETCAGIAAIMLAWRLLLATGESRYGDVIERILFNVVATAISDDGRSFFYANTLHQRTPTRPVPDDEEQLGFGGGPRAPWYEVSCCLPNIARLLASLGTYLATVGDDGLRLHQYADAEIGTRLADGRRVGLAVRTRYPDDGLVLVRITETGAGPWSVTLRVPDWADGATLVVGGERRAVAPGAVEVRREYAVGDEIRLELPVRPRFTVPDPRIDAVRGCVAVERGPVVYCAEATRPGAADTDPDATTTDGGDLDTIRIDPAVVPVDVADGVEVRARFDVPDGARWPYRPPAATSAGPGSVPVRLVPYHRWGRRGPATMRVWLPTT</sequence>
<organism evidence="4 5">
    <name type="scientific">Polymorphospora rubra</name>
    <dbReference type="NCBI Taxonomy" id="338584"/>
    <lineage>
        <taxon>Bacteria</taxon>
        <taxon>Bacillati</taxon>
        <taxon>Actinomycetota</taxon>
        <taxon>Actinomycetes</taxon>
        <taxon>Micromonosporales</taxon>
        <taxon>Micromonosporaceae</taxon>
        <taxon>Polymorphospora</taxon>
    </lineage>
</organism>
<protein>
    <recommendedName>
        <fullName evidence="6">Glycoside hydrolase family 127 protein</fullName>
    </recommendedName>
</protein>
<dbReference type="InterPro" id="IPR012878">
    <property type="entry name" value="Beta-AFase-like_GH127_cat"/>
</dbReference>
<evidence type="ECO:0000259" key="3">
    <source>
        <dbReference type="Pfam" id="PF20737"/>
    </source>
</evidence>
<feature type="domain" description="Non-reducing end beta-L-arabinofuranosidase-like GH127 middle" evidence="2">
    <location>
        <begin position="375"/>
        <end position="467"/>
    </location>
</feature>
<evidence type="ECO:0000313" key="4">
    <source>
        <dbReference type="EMBL" id="BCJ70139.1"/>
    </source>
</evidence>
<proteinExistence type="predicted"/>
<feature type="domain" description="Non-reducing end beta-L-arabinofuranosidase-like GH127 C-terminal" evidence="3">
    <location>
        <begin position="470"/>
        <end position="589"/>
    </location>
</feature>
<dbReference type="EMBL" id="AP023359">
    <property type="protein sequence ID" value="BCJ70139.1"/>
    <property type="molecule type" value="Genomic_DNA"/>
</dbReference>
<dbReference type="SUPFAM" id="SSF48208">
    <property type="entry name" value="Six-hairpin glycosidases"/>
    <property type="match status" value="1"/>
</dbReference>
<dbReference type="Pfam" id="PF07944">
    <property type="entry name" value="Beta-AFase-like_GH127_cat"/>
    <property type="match status" value="1"/>
</dbReference>
<dbReference type="InterPro" id="IPR049174">
    <property type="entry name" value="Beta-AFase-like"/>
</dbReference>
<dbReference type="PANTHER" id="PTHR43465">
    <property type="entry name" value="DUF1680 DOMAIN PROTEIN (AFU_ORTHOLOGUE AFUA_1G08910)"/>
    <property type="match status" value="1"/>
</dbReference>
<dbReference type="InterPro" id="IPR008928">
    <property type="entry name" value="6-hairpin_glycosidase_sf"/>
</dbReference>
<accession>A0A810NDK7</accession>
<feature type="domain" description="Non-reducing end beta-L-arabinofuranosidase-like GH127 catalytic" evidence="1">
    <location>
        <begin position="16"/>
        <end position="364"/>
    </location>
</feature>
<keyword evidence="5" id="KW-1185">Reference proteome</keyword>
<dbReference type="Pfam" id="PF20736">
    <property type="entry name" value="Glyco_hydro127M"/>
    <property type="match status" value="1"/>
</dbReference>
<dbReference type="GO" id="GO:0005975">
    <property type="term" value="P:carbohydrate metabolic process"/>
    <property type="evidence" value="ECO:0007669"/>
    <property type="project" value="InterPro"/>
</dbReference>
<dbReference type="KEGG" id="pry:Prubr_71600"/>
<name>A0A810NDK7_9ACTN</name>
<evidence type="ECO:0000313" key="5">
    <source>
        <dbReference type="Proteomes" id="UP000680866"/>
    </source>
</evidence>
<reference evidence="4" key="1">
    <citation type="submission" date="2020-08" db="EMBL/GenBank/DDBJ databases">
        <title>Whole genome shotgun sequence of Polymorphospora rubra NBRC 101157.</title>
        <authorList>
            <person name="Komaki H."/>
            <person name="Tamura T."/>
        </authorList>
    </citation>
    <scope>NUCLEOTIDE SEQUENCE</scope>
    <source>
        <strain evidence="4">NBRC 101157</strain>
    </source>
</reference>